<reference evidence="2" key="2">
    <citation type="submission" date="2015-01" db="EMBL/GenBank/DDBJ databases">
        <title>Evolutionary Origins and Diversification of the Mycorrhizal Mutualists.</title>
        <authorList>
            <consortium name="DOE Joint Genome Institute"/>
            <consortium name="Mycorrhizal Genomics Consortium"/>
            <person name="Kohler A."/>
            <person name="Kuo A."/>
            <person name="Nagy L.G."/>
            <person name="Floudas D."/>
            <person name="Copeland A."/>
            <person name="Barry K.W."/>
            <person name="Cichocki N."/>
            <person name="Veneault-Fourrey C."/>
            <person name="LaButti K."/>
            <person name="Lindquist E.A."/>
            <person name="Lipzen A."/>
            <person name="Lundell T."/>
            <person name="Morin E."/>
            <person name="Murat C."/>
            <person name="Riley R."/>
            <person name="Ohm R."/>
            <person name="Sun H."/>
            <person name="Tunlid A."/>
            <person name="Henrissat B."/>
            <person name="Grigoriev I.V."/>
            <person name="Hibbett D.S."/>
            <person name="Martin F."/>
        </authorList>
    </citation>
    <scope>NUCLEOTIDE SEQUENCE [LARGE SCALE GENOMIC DNA]</scope>
    <source>
        <strain evidence="2">h7</strain>
    </source>
</reference>
<protein>
    <recommendedName>
        <fullName evidence="3">F-box domain-containing protein</fullName>
    </recommendedName>
</protein>
<gene>
    <name evidence="1" type="ORF">M413DRAFT_29235</name>
</gene>
<sequence>MSCAVVLDPRLPLDVERMIFELAVSQHGMKASTQLVLIAKRVREWMLPLMFRVVNQIWPSRSPGHRLIDVPELLQSRGPLVQHLMIDDYSVNGSFQTVLSSCPNICNLAIYLPKSYSERKLYNLSPILQGMKKLTRLSASLPEASYVDILIQPPHFSNLTHLEMFLASWEERWGVLTKFPKLTHVSVEGNMRAHEIVKLLDDCRHLELLIVVPLSGYFHAPQSERDALHAVEDNRLVFLEPLHYVDVLFDWEKGAHGGLDSWVFAELVIVARARGYFLTRLPNCIPRSFDDWETNLNEEGRQWFFELQLKDQLKGAKCELL</sequence>
<dbReference type="AlphaFoldDB" id="A0A0C2YEP4"/>
<proteinExistence type="predicted"/>
<evidence type="ECO:0000313" key="2">
    <source>
        <dbReference type="Proteomes" id="UP000053424"/>
    </source>
</evidence>
<evidence type="ECO:0008006" key="3">
    <source>
        <dbReference type="Google" id="ProtNLM"/>
    </source>
</evidence>
<organism evidence="1 2">
    <name type="scientific">Hebeloma cylindrosporum</name>
    <dbReference type="NCBI Taxonomy" id="76867"/>
    <lineage>
        <taxon>Eukaryota</taxon>
        <taxon>Fungi</taxon>
        <taxon>Dikarya</taxon>
        <taxon>Basidiomycota</taxon>
        <taxon>Agaricomycotina</taxon>
        <taxon>Agaricomycetes</taxon>
        <taxon>Agaricomycetidae</taxon>
        <taxon>Agaricales</taxon>
        <taxon>Agaricineae</taxon>
        <taxon>Hymenogastraceae</taxon>
        <taxon>Hebeloma</taxon>
    </lineage>
</organism>
<name>A0A0C2YEP4_HEBCY</name>
<evidence type="ECO:0000313" key="1">
    <source>
        <dbReference type="EMBL" id="KIM39507.1"/>
    </source>
</evidence>
<keyword evidence="2" id="KW-1185">Reference proteome</keyword>
<accession>A0A0C2YEP4</accession>
<dbReference type="SUPFAM" id="SSF52047">
    <property type="entry name" value="RNI-like"/>
    <property type="match status" value="1"/>
</dbReference>
<dbReference type="Gene3D" id="3.80.10.10">
    <property type="entry name" value="Ribonuclease Inhibitor"/>
    <property type="match status" value="1"/>
</dbReference>
<reference evidence="1 2" key="1">
    <citation type="submission" date="2014-04" db="EMBL/GenBank/DDBJ databases">
        <authorList>
            <consortium name="DOE Joint Genome Institute"/>
            <person name="Kuo A."/>
            <person name="Gay G."/>
            <person name="Dore J."/>
            <person name="Kohler A."/>
            <person name="Nagy L.G."/>
            <person name="Floudas D."/>
            <person name="Copeland A."/>
            <person name="Barry K.W."/>
            <person name="Cichocki N."/>
            <person name="Veneault-Fourrey C."/>
            <person name="LaButti K."/>
            <person name="Lindquist E.A."/>
            <person name="Lipzen A."/>
            <person name="Lundell T."/>
            <person name="Morin E."/>
            <person name="Murat C."/>
            <person name="Sun H."/>
            <person name="Tunlid A."/>
            <person name="Henrissat B."/>
            <person name="Grigoriev I.V."/>
            <person name="Hibbett D.S."/>
            <person name="Martin F."/>
            <person name="Nordberg H.P."/>
            <person name="Cantor M.N."/>
            <person name="Hua S.X."/>
        </authorList>
    </citation>
    <scope>NUCLEOTIDE SEQUENCE [LARGE SCALE GENOMIC DNA]</scope>
    <source>
        <strain evidence="2">h7</strain>
    </source>
</reference>
<dbReference type="InterPro" id="IPR032675">
    <property type="entry name" value="LRR_dom_sf"/>
</dbReference>
<dbReference type="Proteomes" id="UP000053424">
    <property type="component" value="Unassembled WGS sequence"/>
</dbReference>
<dbReference type="HOGENOM" id="CLU_051720_0_0_1"/>
<dbReference type="OrthoDB" id="3021279at2759"/>
<dbReference type="EMBL" id="KN831785">
    <property type="protein sequence ID" value="KIM39507.1"/>
    <property type="molecule type" value="Genomic_DNA"/>
</dbReference>